<evidence type="ECO:0000313" key="2">
    <source>
        <dbReference type="EMBL" id="NYF99353.1"/>
    </source>
</evidence>
<sequence>MTARIAPGGLKDLGPIRWGFSRAAGKVTGTEPPAIFTTLGRTKGLFTGWLHFAGRLMPFGSLQRRESEMVILTVATQRACEYEREHHRLLGRRAGLTSTEIEGILADEVVESLSPRERVLRESARTLVRAKDLDDEQWAALRRMTTEREAIELLLLVGHYDMLATTLMTLRLEPDQHR</sequence>
<keyword evidence="3" id="KW-1185">Reference proteome</keyword>
<dbReference type="EMBL" id="JACCAE010000001">
    <property type="protein sequence ID" value="NYF99353.1"/>
    <property type="molecule type" value="Genomic_DNA"/>
</dbReference>
<gene>
    <name evidence="2" type="ORF">BJY20_002745</name>
</gene>
<dbReference type="GO" id="GO:0051920">
    <property type="term" value="F:peroxiredoxin activity"/>
    <property type="evidence" value="ECO:0007669"/>
    <property type="project" value="InterPro"/>
</dbReference>
<dbReference type="PANTHER" id="PTHR34846">
    <property type="entry name" value="4-CARBOXYMUCONOLACTONE DECARBOXYLASE FAMILY PROTEIN (AFU_ORTHOLOGUE AFUA_6G11590)"/>
    <property type="match status" value="1"/>
</dbReference>
<name>A0A852VXG7_9MICO</name>
<dbReference type="InterPro" id="IPR003779">
    <property type="entry name" value="CMD-like"/>
</dbReference>
<protein>
    <submittedName>
        <fullName evidence="2">AhpD family alkylhydroperoxidase</fullName>
    </submittedName>
</protein>
<feature type="domain" description="Carboxymuconolactone decarboxylase-like" evidence="1">
    <location>
        <begin position="45"/>
        <end position="122"/>
    </location>
</feature>
<dbReference type="RefSeq" id="WP_185992060.1">
    <property type="nucleotide sequence ID" value="NZ_JACCAE010000001.1"/>
</dbReference>
<keyword evidence="2" id="KW-0575">Peroxidase</keyword>
<evidence type="ECO:0000259" key="1">
    <source>
        <dbReference type="Pfam" id="PF02627"/>
    </source>
</evidence>
<keyword evidence="2" id="KW-0560">Oxidoreductase</keyword>
<comment type="caution">
    <text evidence="2">The sequence shown here is derived from an EMBL/GenBank/DDBJ whole genome shotgun (WGS) entry which is preliminary data.</text>
</comment>
<reference evidence="2 3" key="1">
    <citation type="submission" date="2020-07" db="EMBL/GenBank/DDBJ databases">
        <title>Sequencing the genomes of 1000 actinobacteria strains.</title>
        <authorList>
            <person name="Klenk H.-P."/>
        </authorList>
    </citation>
    <scope>NUCLEOTIDE SEQUENCE [LARGE SCALE GENOMIC DNA]</scope>
    <source>
        <strain evidence="2 3">DSM 26154</strain>
    </source>
</reference>
<dbReference type="SUPFAM" id="SSF69118">
    <property type="entry name" value="AhpD-like"/>
    <property type="match status" value="1"/>
</dbReference>
<organism evidence="2 3">
    <name type="scientific">Janibacter cremeus</name>
    <dbReference type="NCBI Taxonomy" id="1285192"/>
    <lineage>
        <taxon>Bacteria</taxon>
        <taxon>Bacillati</taxon>
        <taxon>Actinomycetota</taxon>
        <taxon>Actinomycetes</taxon>
        <taxon>Micrococcales</taxon>
        <taxon>Intrasporangiaceae</taxon>
        <taxon>Janibacter</taxon>
    </lineage>
</organism>
<dbReference type="Pfam" id="PF02627">
    <property type="entry name" value="CMD"/>
    <property type="match status" value="1"/>
</dbReference>
<proteinExistence type="predicted"/>
<evidence type="ECO:0000313" key="3">
    <source>
        <dbReference type="Proteomes" id="UP000554054"/>
    </source>
</evidence>
<accession>A0A852VXG7</accession>
<dbReference type="Gene3D" id="1.20.1290.10">
    <property type="entry name" value="AhpD-like"/>
    <property type="match status" value="1"/>
</dbReference>
<dbReference type="Proteomes" id="UP000554054">
    <property type="component" value="Unassembled WGS sequence"/>
</dbReference>
<dbReference type="AlphaFoldDB" id="A0A852VXG7"/>
<dbReference type="InterPro" id="IPR029032">
    <property type="entry name" value="AhpD-like"/>
</dbReference>
<dbReference type="PANTHER" id="PTHR34846:SF5">
    <property type="entry name" value="CARBOXYMUCONOLACTONE DECARBOXYLASE-LIKE DOMAIN-CONTAINING PROTEIN"/>
    <property type="match status" value="1"/>
</dbReference>